<accession>A0A173LM68</accession>
<evidence type="ECO:0000313" key="2">
    <source>
        <dbReference type="EMBL" id="ANI92774.1"/>
    </source>
</evidence>
<dbReference type="KEGG" id="dtm:BJL86_2007"/>
<protein>
    <submittedName>
        <fullName evidence="2">Uncharacterized protein</fullName>
    </submittedName>
</protein>
<name>A0A173LM68_9ACTN</name>
<keyword evidence="3" id="KW-1185">Reference proteome</keyword>
<reference evidence="2 3" key="1">
    <citation type="submission" date="2016-06" db="EMBL/GenBank/DDBJ databases">
        <title>Complete genome sequence of a saline-alkali tolerant type strain Dietzia timorensis ID05-A0528T.</title>
        <authorList>
            <person name="Wu X."/>
        </authorList>
    </citation>
    <scope>NUCLEOTIDE SEQUENCE [LARGE SCALE GENOMIC DNA]</scope>
    <source>
        <strain evidence="2 3">ID05-A0528</strain>
    </source>
</reference>
<evidence type="ECO:0000256" key="1">
    <source>
        <dbReference type="SAM" id="MobiDB-lite"/>
    </source>
</evidence>
<dbReference type="Proteomes" id="UP000186104">
    <property type="component" value="Chromosome"/>
</dbReference>
<sequence length="45" mass="4808">MSTFSCSRTIDAHPITDSGTEAGDSLVADYPAENLTKQYGRLCGQ</sequence>
<organism evidence="2 3">
    <name type="scientific">Dietzia timorensis</name>
    <dbReference type="NCBI Taxonomy" id="499555"/>
    <lineage>
        <taxon>Bacteria</taxon>
        <taxon>Bacillati</taxon>
        <taxon>Actinomycetota</taxon>
        <taxon>Actinomycetes</taxon>
        <taxon>Mycobacteriales</taxon>
        <taxon>Dietziaceae</taxon>
        <taxon>Dietzia</taxon>
    </lineage>
</organism>
<proteinExistence type="predicted"/>
<dbReference type="AlphaFoldDB" id="A0A173LM68"/>
<dbReference type="STRING" id="499555.BJL86_2007"/>
<dbReference type="EMBL" id="CP015961">
    <property type="protein sequence ID" value="ANI92774.1"/>
    <property type="molecule type" value="Genomic_DNA"/>
</dbReference>
<dbReference type="RefSeq" id="WP_156515220.1">
    <property type="nucleotide sequence ID" value="NZ_CP015961.1"/>
</dbReference>
<evidence type="ECO:0000313" key="3">
    <source>
        <dbReference type="Proteomes" id="UP000186104"/>
    </source>
</evidence>
<feature type="region of interest" description="Disordered" evidence="1">
    <location>
        <begin position="1"/>
        <end position="24"/>
    </location>
</feature>
<gene>
    <name evidence="2" type="ORF">BJL86_2007</name>
</gene>